<reference evidence="2" key="1">
    <citation type="submission" date="2020-03" db="EMBL/GenBank/DDBJ databases">
        <authorList>
            <person name="He L."/>
        </authorList>
    </citation>
    <scope>NUCLEOTIDE SEQUENCE</scope>
    <source>
        <strain evidence="2">CkLH20</strain>
    </source>
</reference>
<feature type="domain" description="2EXR" evidence="1">
    <location>
        <begin position="13"/>
        <end position="134"/>
    </location>
</feature>
<dbReference type="InterPro" id="IPR045518">
    <property type="entry name" value="2EXR"/>
</dbReference>
<dbReference type="Proteomes" id="UP000781932">
    <property type="component" value="Unassembled WGS sequence"/>
</dbReference>
<evidence type="ECO:0000313" key="2">
    <source>
        <dbReference type="EMBL" id="KAF9879062.1"/>
    </source>
</evidence>
<gene>
    <name evidence="2" type="ORF">CkaCkLH20_03295</name>
</gene>
<name>A0A9P6LNZ4_9PEZI</name>
<keyword evidence="3" id="KW-1185">Reference proteome</keyword>
<dbReference type="OrthoDB" id="3546385at2759"/>
<dbReference type="Pfam" id="PF20150">
    <property type="entry name" value="2EXR"/>
    <property type="match status" value="1"/>
</dbReference>
<organism evidence="2 3">
    <name type="scientific">Colletotrichum karsti</name>
    <dbReference type="NCBI Taxonomy" id="1095194"/>
    <lineage>
        <taxon>Eukaryota</taxon>
        <taxon>Fungi</taxon>
        <taxon>Dikarya</taxon>
        <taxon>Ascomycota</taxon>
        <taxon>Pezizomycotina</taxon>
        <taxon>Sordariomycetes</taxon>
        <taxon>Hypocreomycetidae</taxon>
        <taxon>Glomerellales</taxon>
        <taxon>Glomerellaceae</taxon>
        <taxon>Colletotrichum</taxon>
        <taxon>Colletotrichum boninense species complex</taxon>
    </lineage>
</organism>
<proteinExistence type="predicted"/>
<accession>A0A9P6LNZ4</accession>
<protein>
    <recommendedName>
        <fullName evidence="1">2EXR domain-containing protein</fullName>
    </recommendedName>
</protein>
<dbReference type="EMBL" id="JAATWM020000008">
    <property type="protein sequence ID" value="KAF9879062.1"/>
    <property type="molecule type" value="Genomic_DNA"/>
</dbReference>
<dbReference type="RefSeq" id="XP_038748523.1">
    <property type="nucleotide sequence ID" value="XM_038886014.1"/>
</dbReference>
<dbReference type="AlphaFoldDB" id="A0A9P6LNZ4"/>
<evidence type="ECO:0000259" key="1">
    <source>
        <dbReference type="Pfam" id="PF20150"/>
    </source>
</evidence>
<dbReference type="GeneID" id="62159088"/>
<comment type="caution">
    <text evidence="2">The sequence shown here is derived from an EMBL/GenBank/DDBJ whole genome shotgun (WGS) entry which is preliminary data.</text>
</comment>
<reference evidence="2" key="2">
    <citation type="submission" date="2020-11" db="EMBL/GenBank/DDBJ databases">
        <title>Whole genome sequencing of Colletotrichum sp.</title>
        <authorList>
            <person name="Li H."/>
        </authorList>
    </citation>
    <scope>NUCLEOTIDE SEQUENCE</scope>
    <source>
        <strain evidence="2">CkLH20</strain>
    </source>
</reference>
<sequence length="295" mass="33992">MATESRAKVPARFTLFQDLPTELRIHIWEDALPDEIKPALYSYKPGCWKPRQMTESEYNYDPSNADNNWLIEFNHRMLGDAPLNIPLLWVNSEARDVVVAWAAKQGLEMRESEGEDKRIRGPVPMRPFHPEQDALYVSLDDWDGFMNEVLELPFTLGWDQMDRQFGTQCEVYKVAVPETLFRERDAAWRSLPELFQPCPLVKEVYLVHDPQPDPAADASLSSSGSVSVQKRYEIVKKAEELELVWDPEGQVWLEHAAEAGSLDQFVHQAAEELLQELTNYHIQEFNIRSIHAVGQ</sequence>
<evidence type="ECO:0000313" key="3">
    <source>
        <dbReference type="Proteomes" id="UP000781932"/>
    </source>
</evidence>